<gene>
    <name evidence="4" type="ORF">X975_03176</name>
</gene>
<feature type="signal peptide" evidence="3">
    <location>
        <begin position="1"/>
        <end position="20"/>
    </location>
</feature>
<dbReference type="Pfam" id="PF13855">
    <property type="entry name" value="LRR_8"/>
    <property type="match status" value="1"/>
</dbReference>
<evidence type="ECO:0000256" key="2">
    <source>
        <dbReference type="ARBA" id="ARBA00022737"/>
    </source>
</evidence>
<protein>
    <submittedName>
        <fullName evidence="4">Slit-like protein</fullName>
    </submittedName>
</protein>
<dbReference type="Proteomes" id="UP000054359">
    <property type="component" value="Unassembled WGS sequence"/>
</dbReference>
<evidence type="ECO:0000313" key="5">
    <source>
        <dbReference type="Proteomes" id="UP000054359"/>
    </source>
</evidence>
<keyword evidence="3" id="KW-0732">Signal</keyword>
<name>A0A087TFN1_STEMI</name>
<dbReference type="AlphaFoldDB" id="A0A087TFN1"/>
<feature type="non-terminal residue" evidence="4">
    <location>
        <position position="323"/>
    </location>
</feature>
<keyword evidence="2" id="KW-0677">Repeat</keyword>
<dbReference type="EMBL" id="KK115000">
    <property type="protein sequence ID" value="KFM63920.1"/>
    <property type="molecule type" value="Genomic_DNA"/>
</dbReference>
<dbReference type="InterPro" id="IPR001611">
    <property type="entry name" value="Leu-rich_rpt"/>
</dbReference>
<organism evidence="4 5">
    <name type="scientific">Stegodyphus mimosarum</name>
    <name type="common">African social velvet spider</name>
    <dbReference type="NCBI Taxonomy" id="407821"/>
    <lineage>
        <taxon>Eukaryota</taxon>
        <taxon>Metazoa</taxon>
        <taxon>Ecdysozoa</taxon>
        <taxon>Arthropoda</taxon>
        <taxon>Chelicerata</taxon>
        <taxon>Arachnida</taxon>
        <taxon>Araneae</taxon>
        <taxon>Araneomorphae</taxon>
        <taxon>Entelegynae</taxon>
        <taxon>Eresoidea</taxon>
        <taxon>Eresidae</taxon>
        <taxon>Stegodyphus</taxon>
    </lineage>
</organism>
<evidence type="ECO:0000256" key="1">
    <source>
        <dbReference type="ARBA" id="ARBA00022614"/>
    </source>
</evidence>
<keyword evidence="1" id="KW-0433">Leucine-rich repeat</keyword>
<proteinExistence type="predicted"/>
<dbReference type="STRING" id="407821.A0A087TFN1"/>
<accession>A0A087TFN1</accession>
<dbReference type="PROSITE" id="PS51450">
    <property type="entry name" value="LRR"/>
    <property type="match status" value="1"/>
</dbReference>
<sequence>MVVWLFSIFLALASCFCTKAECPMPQTIYPCTCETITDETGDDFFIIHCHNLHSEQDLTRILAATKKHTIFELQLVDCALRYLPHSAFEDTTFEVFSIHNSSLTALSDDTVAFKGLEKNLHLIEVVNCTFVNDWDWSQLRNLKHLMEIHVSHSELVNLTDSISKIQHLDDIEGFSFTQNKIEVLEDNVFAPFAFLRRLALDHNYIKQLKRSMFPSRAKHLEILGLSYNYLRTLPADMFLGMPALRSLYLTGNPLYTIDEAVFKPIWNQLHLFLFYATPLSCDCRLIWLTKADNSKKFIHAECYGPASFKGRPLHSVQPHELWC</sequence>
<dbReference type="SMART" id="SM00369">
    <property type="entry name" value="LRR_TYP"/>
    <property type="match status" value="4"/>
</dbReference>
<reference evidence="4 5" key="1">
    <citation type="submission" date="2013-11" db="EMBL/GenBank/DDBJ databases">
        <title>Genome sequencing of Stegodyphus mimosarum.</title>
        <authorList>
            <person name="Bechsgaard J."/>
        </authorList>
    </citation>
    <scope>NUCLEOTIDE SEQUENCE [LARGE SCALE GENOMIC DNA]</scope>
</reference>
<dbReference type="Gene3D" id="3.80.10.10">
    <property type="entry name" value="Ribonuclease Inhibitor"/>
    <property type="match status" value="2"/>
</dbReference>
<evidence type="ECO:0000256" key="3">
    <source>
        <dbReference type="SAM" id="SignalP"/>
    </source>
</evidence>
<evidence type="ECO:0000313" key="4">
    <source>
        <dbReference type="EMBL" id="KFM63920.1"/>
    </source>
</evidence>
<dbReference type="OMA" id="NCKAKTF"/>
<dbReference type="OrthoDB" id="72369at2759"/>
<dbReference type="InterPro" id="IPR032675">
    <property type="entry name" value="LRR_dom_sf"/>
</dbReference>
<feature type="chain" id="PRO_5001829614" evidence="3">
    <location>
        <begin position="21"/>
        <end position="323"/>
    </location>
</feature>
<keyword evidence="5" id="KW-1185">Reference proteome</keyword>
<dbReference type="PANTHER" id="PTHR24366">
    <property type="entry name" value="IG(IMMUNOGLOBULIN) AND LRR(LEUCINE RICH REPEAT) DOMAINS"/>
    <property type="match status" value="1"/>
</dbReference>
<dbReference type="PANTHER" id="PTHR24366:SF164">
    <property type="entry name" value="CONNECTIN-LIKE PROTEIN"/>
    <property type="match status" value="1"/>
</dbReference>
<dbReference type="InterPro" id="IPR003591">
    <property type="entry name" value="Leu-rich_rpt_typical-subtyp"/>
</dbReference>
<dbReference type="SUPFAM" id="SSF52058">
    <property type="entry name" value="L domain-like"/>
    <property type="match status" value="1"/>
</dbReference>